<dbReference type="RefSeq" id="XP_026639055.1">
    <property type="nucleotide sequence ID" value="XM_026783254.1"/>
</dbReference>
<feature type="region of interest" description="Disordered" evidence="10">
    <location>
        <begin position="65"/>
        <end position="97"/>
    </location>
</feature>
<sequence>MVAKQRIRMANEKHSKNITQRGNVAKTLVDHINAGFSWRLAEHSGNPPEGVTPETILRCVRTGKPQRTKMDHLEETSQQPSALPSYLPDHTEHKDGHVRRPEGWLLLPSCWQAEDHGDLQRVYSKQTSHGR</sequence>
<gene>
    <name evidence="12" type="primary">Serp2</name>
</gene>
<comment type="subunit">
    <text evidence="8">Interacts with SEC61B, SEC61A1 and the SEC61 complex. Interacts with CANX.</text>
</comment>
<keyword evidence="11" id="KW-1185">Reference proteome</keyword>
<keyword evidence="4" id="KW-1133">Transmembrane helix</keyword>
<comment type="function">
    <text evidence="9">Interacts with target proteins during translocation into the lumen of the endoplasmic reticulum. Protects unfolded target proteins against degradation and facilitate correct glycosylation.</text>
</comment>
<keyword evidence="3 9" id="KW-0256">Endoplasmic reticulum</keyword>
<evidence type="ECO:0000256" key="3">
    <source>
        <dbReference type="ARBA" id="ARBA00022824"/>
    </source>
</evidence>
<name>A0ABM1UAP3_MICOH</name>
<evidence type="ECO:0000256" key="10">
    <source>
        <dbReference type="SAM" id="MobiDB-lite"/>
    </source>
</evidence>
<dbReference type="Proteomes" id="UP000694915">
    <property type="component" value="Chromosome 17"/>
</dbReference>
<accession>A0ABM1UAP3</accession>
<comment type="subcellular location">
    <subcellularLocation>
        <location evidence="9">Membrane</location>
        <topology evidence="9">Single-pass membrane protein</topology>
    </subcellularLocation>
    <subcellularLocation>
        <location evidence="9">Endoplasmic reticulum membrane</location>
        <topology evidence="9">Single-pass membrane protein</topology>
    </subcellularLocation>
</comment>
<evidence type="ECO:0000256" key="2">
    <source>
        <dbReference type="ARBA" id="ARBA00022692"/>
    </source>
</evidence>
<evidence type="ECO:0000256" key="6">
    <source>
        <dbReference type="ARBA" id="ARBA00023230"/>
    </source>
</evidence>
<proteinExistence type="inferred from homology"/>
<dbReference type="PANTHER" id="PTHR15601">
    <property type="entry name" value="STRESS ASSOCIATED ENDOPLASMIC RETICULUM PROTEIN SERP1/RAMP4"/>
    <property type="match status" value="1"/>
</dbReference>
<keyword evidence="2" id="KW-0812">Transmembrane</keyword>
<evidence type="ECO:0000313" key="12">
    <source>
        <dbReference type="RefSeq" id="XP_026639055.1"/>
    </source>
</evidence>
<evidence type="ECO:0000256" key="7">
    <source>
        <dbReference type="ARBA" id="ARBA00037157"/>
    </source>
</evidence>
<dbReference type="InterPro" id="IPR010580">
    <property type="entry name" value="ER_stress-assoc"/>
</dbReference>
<organism evidence="11 12">
    <name type="scientific">Microtus ochrogaster</name>
    <name type="common">Prairie vole</name>
    <dbReference type="NCBI Taxonomy" id="79684"/>
    <lineage>
        <taxon>Eukaryota</taxon>
        <taxon>Metazoa</taxon>
        <taxon>Chordata</taxon>
        <taxon>Craniata</taxon>
        <taxon>Vertebrata</taxon>
        <taxon>Euteleostomi</taxon>
        <taxon>Mammalia</taxon>
        <taxon>Eutheria</taxon>
        <taxon>Euarchontoglires</taxon>
        <taxon>Glires</taxon>
        <taxon>Rodentia</taxon>
        <taxon>Myomorpha</taxon>
        <taxon>Muroidea</taxon>
        <taxon>Cricetidae</taxon>
        <taxon>Arvicolinae</taxon>
        <taxon>Microtus</taxon>
    </lineage>
</organism>
<evidence type="ECO:0000256" key="8">
    <source>
        <dbReference type="ARBA" id="ARBA00038831"/>
    </source>
</evidence>
<comment type="function">
    <text evidence="7">Interacts with target proteins during their translocation into the lumen of the endoplasmic reticulum. Protects unfolded target proteins against degradation during ER stress. May facilitate glycosylation of target proteins after termination of ER stress. May modulate the use of N-glycosylation sites on target proteins.</text>
</comment>
<dbReference type="PANTHER" id="PTHR15601:SF20">
    <property type="entry name" value="STRESS-ASSOCIATED ENDOPLASMIC RETICULUM PROTEIN 2"/>
    <property type="match status" value="1"/>
</dbReference>
<evidence type="ECO:0000256" key="5">
    <source>
        <dbReference type="ARBA" id="ARBA00023136"/>
    </source>
</evidence>
<reference evidence="12" key="1">
    <citation type="submission" date="2025-08" db="UniProtKB">
        <authorList>
            <consortium name="RefSeq"/>
        </authorList>
    </citation>
    <scope>IDENTIFICATION</scope>
</reference>
<dbReference type="GeneID" id="101992590"/>
<evidence type="ECO:0000256" key="1">
    <source>
        <dbReference type="ARBA" id="ARBA00005500"/>
    </source>
</evidence>
<protein>
    <recommendedName>
        <fullName evidence="9">Stress-associated endoplasmic reticulum protein</fullName>
    </recommendedName>
</protein>
<evidence type="ECO:0000313" key="11">
    <source>
        <dbReference type="Proteomes" id="UP000694915"/>
    </source>
</evidence>
<keyword evidence="5" id="KW-0472">Membrane</keyword>
<comment type="similarity">
    <text evidence="1 9">Belongs to the RAMP4 family.</text>
</comment>
<dbReference type="Pfam" id="PF06624">
    <property type="entry name" value="RAMP4"/>
    <property type="match status" value="1"/>
</dbReference>
<evidence type="ECO:0000256" key="9">
    <source>
        <dbReference type="RuleBase" id="RU364120"/>
    </source>
</evidence>
<keyword evidence="6" id="KW-0834">Unfolded protein response</keyword>
<evidence type="ECO:0000256" key="4">
    <source>
        <dbReference type="ARBA" id="ARBA00022989"/>
    </source>
</evidence>